<comment type="caution">
    <text evidence="1">The sequence shown here is derived from an EMBL/GenBank/DDBJ whole genome shotgun (WGS) entry which is preliminary data.</text>
</comment>
<evidence type="ECO:0000313" key="1">
    <source>
        <dbReference type="EMBL" id="CAK1550847.1"/>
    </source>
</evidence>
<evidence type="ECO:0000313" key="2">
    <source>
        <dbReference type="Proteomes" id="UP001497472"/>
    </source>
</evidence>
<accession>A0AAV1JR04</accession>
<protein>
    <submittedName>
        <fullName evidence="1">Uncharacterized protein</fullName>
    </submittedName>
</protein>
<dbReference type="Proteomes" id="UP001497472">
    <property type="component" value="Unassembled WGS sequence"/>
</dbReference>
<name>A0AAV1JR04_9NEOP</name>
<proteinExistence type="predicted"/>
<organism evidence="1 2">
    <name type="scientific">Leptosia nina</name>
    <dbReference type="NCBI Taxonomy" id="320188"/>
    <lineage>
        <taxon>Eukaryota</taxon>
        <taxon>Metazoa</taxon>
        <taxon>Ecdysozoa</taxon>
        <taxon>Arthropoda</taxon>
        <taxon>Hexapoda</taxon>
        <taxon>Insecta</taxon>
        <taxon>Pterygota</taxon>
        <taxon>Neoptera</taxon>
        <taxon>Endopterygota</taxon>
        <taxon>Lepidoptera</taxon>
        <taxon>Glossata</taxon>
        <taxon>Ditrysia</taxon>
        <taxon>Papilionoidea</taxon>
        <taxon>Pieridae</taxon>
        <taxon>Pierinae</taxon>
        <taxon>Leptosia</taxon>
    </lineage>
</organism>
<sequence>MWWPSFGATWRGPGASGAGRSLWAVGSPTGIISFDQCWKTKNHDQVAGKVKVRLNLDRQKLSSQSCRLL</sequence>
<reference evidence="1 2" key="1">
    <citation type="submission" date="2023-11" db="EMBL/GenBank/DDBJ databases">
        <authorList>
            <person name="Okamura Y."/>
        </authorList>
    </citation>
    <scope>NUCLEOTIDE SEQUENCE [LARGE SCALE GENOMIC DNA]</scope>
</reference>
<dbReference type="AlphaFoldDB" id="A0AAV1JR04"/>
<gene>
    <name evidence="1" type="ORF">LNINA_LOCUS10039</name>
</gene>
<dbReference type="EMBL" id="CAVLEF010000096">
    <property type="protein sequence ID" value="CAK1550847.1"/>
    <property type="molecule type" value="Genomic_DNA"/>
</dbReference>
<keyword evidence="2" id="KW-1185">Reference proteome</keyword>